<dbReference type="PANTHER" id="PTHR48090:SF7">
    <property type="entry name" value="RFBJ PROTEIN"/>
    <property type="match status" value="1"/>
</dbReference>
<dbReference type="AlphaFoldDB" id="A0A0G4B2I1"/>
<sequence length="228" mass="26129">MKLSIIIPVYNEEKNIEKVIKAVRQAPITMDKEIIIVDDGSVDQTKQLINRYSLDSEIKICFQAKNQGKGAAIRKGLKISTGDIILIQDADMEYTVDDYPTILEPFIKENAKVVFGSRFKGEITGMRWPNFVANKILTFTANLLYGTHISDEATAYKAFRSEVIKKIPLKCQRFEFCPEVTAKVAKRGYEIVDVPIRYHGRSIKDGKKITWRDGMQAIWVLIKYRFID</sequence>
<dbReference type="GO" id="GO:0016740">
    <property type="term" value="F:transferase activity"/>
    <property type="evidence" value="ECO:0007669"/>
    <property type="project" value="UniProtKB-KW"/>
</dbReference>
<keyword evidence="2" id="KW-0808">Transferase</keyword>
<dbReference type="EMBL" id="CP011213">
    <property type="protein sequence ID" value="AKM82171.1"/>
    <property type="molecule type" value="Genomic_DNA"/>
</dbReference>
<proteinExistence type="predicted"/>
<evidence type="ECO:0000259" key="1">
    <source>
        <dbReference type="Pfam" id="PF00535"/>
    </source>
</evidence>
<dbReference type="Pfam" id="PF00535">
    <property type="entry name" value="Glycos_transf_2"/>
    <property type="match status" value="1"/>
</dbReference>
<dbReference type="InterPro" id="IPR029044">
    <property type="entry name" value="Nucleotide-diphossugar_trans"/>
</dbReference>
<feature type="domain" description="Glycosyltransferase 2-like" evidence="1">
    <location>
        <begin position="4"/>
        <end position="167"/>
    </location>
</feature>
<name>A0A0G4B2I1_9BACT</name>
<evidence type="ECO:0000313" key="2">
    <source>
        <dbReference type="EMBL" id="AKM82171.1"/>
    </source>
</evidence>
<dbReference type="STRING" id="1618337.UT28_C0001G0362"/>
<dbReference type="Proteomes" id="UP000035648">
    <property type="component" value="Chromosome"/>
</dbReference>
<dbReference type="CDD" id="cd04179">
    <property type="entry name" value="DPM_DPG-synthase_like"/>
    <property type="match status" value="1"/>
</dbReference>
<dbReference type="PANTHER" id="PTHR48090">
    <property type="entry name" value="UNDECAPRENYL-PHOSPHATE 4-DEOXY-4-FORMAMIDO-L-ARABINOSE TRANSFERASE-RELATED"/>
    <property type="match status" value="1"/>
</dbReference>
<dbReference type="InterPro" id="IPR001173">
    <property type="entry name" value="Glyco_trans_2-like"/>
</dbReference>
<reference evidence="2 3" key="1">
    <citation type="journal article" date="2015" name="Nature">
        <title>rRNA introns, odd ribosomes, and small enigmatic genomes across a large radiation of phyla.</title>
        <authorList>
            <person name="Brown C.T."/>
            <person name="Hug L.A."/>
            <person name="Thomas B.C."/>
            <person name="Sharon I."/>
            <person name="Castelle C.J."/>
            <person name="Singh A."/>
            <person name="Wilkins M.J."/>
            <person name="Williams K.H."/>
            <person name="Banfield J.F."/>
        </authorList>
    </citation>
    <scope>NUCLEOTIDE SEQUENCE [LARGE SCALE GENOMIC DNA]</scope>
</reference>
<dbReference type="PATRIC" id="fig|1618337.4.peg.360"/>
<dbReference type="InterPro" id="IPR050256">
    <property type="entry name" value="Glycosyltransferase_2"/>
</dbReference>
<evidence type="ECO:0000313" key="3">
    <source>
        <dbReference type="Proteomes" id="UP000035648"/>
    </source>
</evidence>
<gene>
    <name evidence="2" type="ORF">UT28_C0001G0362</name>
</gene>
<dbReference type="Gene3D" id="3.90.550.10">
    <property type="entry name" value="Spore Coat Polysaccharide Biosynthesis Protein SpsA, Chain A"/>
    <property type="match status" value="1"/>
</dbReference>
<dbReference type="KEGG" id="bbgw:UT28_C0001G0362"/>
<protein>
    <submittedName>
        <fullName evidence="2">Glycosyl transferase family 2</fullName>
    </submittedName>
</protein>
<organism evidence="2 3">
    <name type="scientific">Berkelbacteria bacterium GW2011_GWE1_39_12</name>
    <dbReference type="NCBI Taxonomy" id="1618337"/>
    <lineage>
        <taxon>Bacteria</taxon>
        <taxon>Candidatus Berkelbacteria</taxon>
    </lineage>
</organism>
<accession>A0A0G4B2I1</accession>
<dbReference type="SUPFAM" id="SSF53448">
    <property type="entry name" value="Nucleotide-diphospho-sugar transferases"/>
    <property type="match status" value="1"/>
</dbReference>